<name>A0AAV0XLH1_9HEMI</name>
<proteinExistence type="predicted"/>
<dbReference type="Proteomes" id="UP001160148">
    <property type="component" value="Unassembled WGS sequence"/>
</dbReference>
<accession>A0AAV0XLH1</accession>
<gene>
    <name evidence="1" type="ORF">MEUPH1_LOCUS23759</name>
</gene>
<sequence length="114" mass="12855">MEFSFYANGTDPDPDARNKSASILPRLPALIIRAQSTGGPKTGAELRYSFLSKTELPSEFQEINVPKSSHGLNIAYTMVRRSLCLALWKASRKVWLDLCSRVTNWFYGSWVTKP</sequence>
<comment type="caution">
    <text evidence="1">The sequence shown here is derived from an EMBL/GenBank/DDBJ whole genome shotgun (WGS) entry which is preliminary data.</text>
</comment>
<reference evidence="1 2" key="1">
    <citation type="submission" date="2023-01" db="EMBL/GenBank/DDBJ databases">
        <authorList>
            <person name="Whitehead M."/>
        </authorList>
    </citation>
    <scope>NUCLEOTIDE SEQUENCE [LARGE SCALE GENOMIC DNA]</scope>
</reference>
<keyword evidence="2" id="KW-1185">Reference proteome</keyword>
<dbReference type="EMBL" id="CARXXK010000005">
    <property type="protein sequence ID" value="CAI6369529.1"/>
    <property type="molecule type" value="Genomic_DNA"/>
</dbReference>
<dbReference type="AlphaFoldDB" id="A0AAV0XLH1"/>
<evidence type="ECO:0000313" key="2">
    <source>
        <dbReference type="Proteomes" id="UP001160148"/>
    </source>
</evidence>
<protein>
    <submittedName>
        <fullName evidence="1">Uncharacterized protein</fullName>
    </submittedName>
</protein>
<evidence type="ECO:0000313" key="1">
    <source>
        <dbReference type="EMBL" id="CAI6369529.1"/>
    </source>
</evidence>
<organism evidence="1 2">
    <name type="scientific">Macrosiphum euphorbiae</name>
    <name type="common">potato aphid</name>
    <dbReference type="NCBI Taxonomy" id="13131"/>
    <lineage>
        <taxon>Eukaryota</taxon>
        <taxon>Metazoa</taxon>
        <taxon>Ecdysozoa</taxon>
        <taxon>Arthropoda</taxon>
        <taxon>Hexapoda</taxon>
        <taxon>Insecta</taxon>
        <taxon>Pterygota</taxon>
        <taxon>Neoptera</taxon>
        <taxon>Paraneoptera</taxon>
        <taxon>Hemiptera</taxon>
        <taxon>Sternorrhyncha</taxon>
        <taxon>Aphidomorpha</taxon>
        <taxon>Aphidoidea</taxon>
        <taxon>Aphididae</taxon>
        <taxon>Macrosiphini</taxon>
        <taxon>Macrosiphum</taxon>
    </lineage>
</organism>